<comment type="subcellular location">
    <subcellularLocation>
        <location evidence="1">Membrane</location>
        <topology evidence="1">Multi-pass membrane protein</topology>
    </subcellularLocation>
</comment>
<dbReference type="Pfam" id="PF22776">
    <property type="entry name" value="K_trans_C"/>
    <property type="match status" value="1"/>
</dbReference>
<keyword evidence="2" id="KW-0813">Transport</keyword>
<evidence type="ECO:0000256" key="2">
    <source>
        <dbReference type="ARBA" id="ARBA00022448"/>
    </source>
</evidence>
<protein>
    <submittedName>
        <fullName evidence="13">Potassium transporter</fullName>
    </submittedName>
</protein>
<feature type="transmembrane region" description="Helical" evidence="10">
    <location>
        <begin position="424"/>
        <end position="447"/>
    </location>
</feature>
<feature type="region of interest" description="Disordered" evidence="9">
    <location>
        <begin position="1"/>
        <end position="29"/>
    </location>
</feature>
<feature type="domain" description="K+ potassium transporter integral membrane" evidence="11">
    <location>
        <begin position="50"/>
        <end position="515"/>
    </location>
</feature>
<feature type="domain" description="K+ potassium transporter C-terminal" evidence="12">
    <location>
        <begin position="535"/>
        <end position="683"/>
    </location>
</feature>
<evidence type="ECO:0000256" key="6">
    <source>
        <dbReference type="ARBA" id="ARBA00022989"/>
    </source>
</evidence>
<keyword evidence="6 10" id="KW-1133">Transmembrane helix</keyword>
<evidence type="ECO:0000256" key="10">
    <source>
        <dbReference type="SAM" id="Phobius"/>
    </source>
</evidence>
<evidence type="ECO:0000256" key="9">
    <source>
        <dbReference type="SAM" id="MobiDB-lite"/>
    </source>
</evidence>
<feature type="transmembrane region" description="Helical" evidence="10">
    <location>
        <begin position="296"/>
        <end position="314"/>
    </location>
</feature>
<keyword evidence="8 10" id="KW-0472">Membrane</keyword>
<reference evidence="13 14" key="1">
    <citation type="submission" date="2016-07" db="EMBL/GenBank/DDBJ databases">
        <title>Pervasive Adenine N6-methylation of Active Genes in Fungi.</title>
        <authorList>
            <consortium name="DOE Joint Genome Institute"/>
            <person name="Mondo S.J."/>
            <person name="Dannebaum R.O."/>
            <person name="Kuo R.C."/>
            <person name="Labutti K."/>
            <person name="Haridas S."/>
            <person name="Kuo A."/>
            <person name="Salamov A."/>
            <person name="Ahrendt S.R."/>
            <person name="Lipzen A."/>
            <person name="Sullivan W."/>
            <person name="Andreopoulos W.B."/>
            <person name="Clum A."/>
            <person name="Lindquist E."/>
            <person name="Daum C."/>
            <person name="Ramamoorthy G.K."/>
            <person name="Gryganskyi A."/>
            <person name="Culley D."/>
            <person name="Magnuson J.K."/>
            <person name="James T.Y."/>
            <person name="O'Malley M.A."/>
            <person name="Stajich J.E."/>
            <person name="Spatafora J.W."/>
            <person name="Visel A."/>
            <person name="Grigoriev I.V."/>
        </authorList>
    </citation>
    <scope>NUCLEOTIDE SEQUENCE [LARGE SCALE GENOMIC DNA]</scope>
    <source>
        <strain evidence="13 14">PL171</strain>
    </source>
</reference>
<keyword evidence="4 10" id="KW-0812">Transmembrane</keyword>
<evidence type="ECO:0000256" key="3">
    <source>
        <dbReference type="ARBA" id="ARBA00022538"/>
    </source>
</evidence>
<feature type="transmembrane region" description="Helical" evidence="10">
    <location>
        <begin position="81"/>
        <end position="102"/>
    </location>
</feature>
<evidence type="ECO:0000256" key="4">
    <source>
        <dbReference type="ARBA" id="ARBA00022692"/>
    </source>
</evidence>
<feature type="transmembrane region" description="Helical" evidence="10">
    <location>
        <begin position="145"/>
        <end position="172"/>
    </location>
</feature>
<feature type="transmembrane region" description="Helical" evidence="10">
    <location>
        <begin position="192"/>
        <end position="209"/>
    </location>
</feature>
<dbReference type="InterPro" id="IPR003855">
    <property type="entry name" value="K+_transporter"/>
</dbReference>
<dbReference type="OrthoDB" id="5590945at2759"/>
<dbReference type="AlphaFoldDB" id="A0A1Y2HQK9"/>
<dbReference type="PANTHER" id="PTHR30540:SF83">
    <property type="entry name" value="K+ POTASSIUM TRANSPORTER"/>
    <property type="match status" value="1"/>
</dbReference>
<proteinExistence type="predicted"/>
<keyword evidence="3" id="KW-0633">Potassium transport</keyword>
<evidence type="ECO:0000313" key="13">
    <source>
        <dbReference type="EMBL" id="ORZ36829.1"/>
    </source>
</evidence>
<keyword evidence="7" id="KW-0406">Ion transport</keyword>
<sequence length="688" mass="75807">MAKQQTEKAEEAESKGGRKGRRMSLGAALMMPPPPRVNDNMDVKTLIKFTVSALGILYGDVATGPMFIFKSAMRDSSPATLRLDVFGCLSFITWTTILLGVFKYCLIILHADNNGEGGQLALLSLIPQPDDDACPPWLARNYKKVFYLALIGTAFLLSDGLVGPALAMLAALEGFRVAEVEYPAAFAGFPVESWRVPVTCALLAPLFYVQRYGLGRITAVFPALMTVWFGSMAIGGAYNIYLNPSVLAALNPAEMFVFIARRGFGATMNMLSNVMLVASGLEFLYADLGVFRRKPILLSFTLVCVPATLLNYFGQAAFLLDANPTSTPALHRLTANLFFDSFPSWSIWPLVLMGCIVSAAGSQSAISGCFALLDQAISLRAVPTIESIHVVGYGGHGTFYVPVFCFILFVGGLLLAAITQDSEILSSTVGVCVAGAMLISSILLMIVMKVKWNFPRWKLAAYSVVLVLDIMLFLSSMAKLAELAWVTLIFSIAIVYIMFVYVHTWEDINKALDDRLWTLTQVRQHIRQHSQRVKGLGVFVACTDEEVPHVLTVLASRLPALPEDIVLLTVQCMKGLPFVAEEDRVIVRAVDPSMGVYRILISYGFAERSADVVQALAKAKKRGLKVKNEDNVTYYVSRYSVRTKREHPFYRRWQYKLYEALSRNTNNQVDALGLPVDKVVEVSNVLIL</sequence>
<evidence type="ECO:0000256" key="1">
    <source>
        <dbReference type="ARBA" id="ARBA00004141"/>
    </source>
</evidence>
<dbReference type="Pfam" id="PF02705">
    <property type="entry name" value="K_trans"/>
    <property type="match status" value="1"/>
</dbReference>
<dbReference type="GO" id="GO:0016020">
    <property type="term" value="C:membrane"/>
    <property type="evidence" value="ECO:0007669"/>
    <property type="project" value="UniProtKB-SubCell"/>
</dbReference>
<feature type="transmembrane region" description="Helical" evidence="10">
    <location>
        <begin position="399"/>
        <end position="418"/>
    </location>
</feature>
<evidence type="ECO:0000256" key="7">
    <source>
        <dbReference type="ARBA" id="ARBA00023065"/>
    </source>
</evidence>
<keyword evidence="5" id="KW-0630">Potassium</keyword>
<organism evidence="13 14">
    <name type="scientific">Catenaria anguillulae PL171</name>
    <dbReference type="NCBI Taxonomy" id="765915"/>
    <lineage>
        <taxon>Eukaryota</taxon>
        <taxon>Fungi</taxon>
        <taxon>Fungi incertae sedis</taxon>
        <taxon>Blastocladiomycota</taxon>
        <taxon>Blastocladiomycetes</taxon>
        <taxon>Blastocladiales</taxon>
        <taxon>Catenariaceae</taxon>
        <taxon>Catenaria</taxon>
    </lineage>
</organism>
<evidence type="ECO:0000256" key="5">
    <source>
        <dbReference type="ARBA" id="ARBA00022958"/>
    </source>
</evidence>
<comment type="caution">
    <text evidence="13">The sequence shown here is derived from an EMBL/GenBank/DDBJ whole genome shotgun (WGS) entry which is preliminary data.</text>
</comment>
<dbReference type="GO" id="GO:0015079">
    <property type="term" value="F:potassium ion transmembrane transporter activity"/>
    <property type="evidence" value="ECO:0007669"/>
    <property type="project" value="InterPro"/>
</dbReference>
<evidence type="ECO:0000313" key="14">
    <source>
        <dbReference type="Proteomes" id="UP000193411"/>
    </source>
</evidence>
<name>A0A1Y2HQK9_9FUNG</name>
<dbReference type="PANTHER" id="PTHR30540">
    <property type="entry name" value="OSMOTIC STRESS POTASSIUM TRANSPORTER"/>
    <property type="match status" value="1"/>
</dbReference>
<dbReference type="Proteomes" id="UP000193411">
    <property type="component" value="Unassembled WGS sequence"/>
</dbReference>
<feature type="compositionally biased region" description="Basic and acidic residues" evidence="9">
    <location>
        <begin position="1"/>
        <end position="16"/>
    </location>
</feature>
<feature type="transmembrane region" description="Helical" evidence="10">
    <location>
        <begin position="347"/>
        <end position="373"/>
    </location>
</feature>
<evidence type="ECO:0000256" key="8">
    <source>
        <dbReference type="ARBA" id="ARBA00023136"/>
    </source>
</evidence>
<feature type="transmembrane region" description="Helical" evidence="10">
    <location>
        <begin position="483"/>
        <end position="502"/>
    </location>
</feature>
<dbReference type="InterPro" id="IPR053952">
    <property type="entry name" value="K_trans_C"/>
</dbReference>
<feature type="transmembrane region" description="Helical" evidence="10">
    <location>
        <begin position="459"/>
        <end position="477"/>
    </location>
</feature>
<dbReference type="STRING" id="765915.A0A1Y2HQK9"/>
<feature type="transmembrane region" description="Helical" evidence="10">
    <location>
        <begin position="221"/>
        <end position="242"/>
    </location>
</feature>
<feature type="transmembrane region" description="Helical" evidence="10">
    <location>
        <begin position="46"/>
        <end position="69"/>
    </location>
</feature>
<keyword evidence="14" id="KW-1185">Reference proteome</keyword>
<feature type="transmembrane region" description="Helical" evidence="10">
    <location>
        <begin position="262"/>
        <end position="284"/>
    </location>
</feature>
<evidence type="ECO:0000259" key="12">
    <source>
        <dbReference type="Pfam" id="PF22776"/>
    </source>
</evidence>
<gene>
    <name evidence="13" type="ORF">BCR44DRAFT_119468</name>
</gene>
<dbReference type="EMBL" id="MCFL01000015">
    <property type="protein sequence ID" value="ORZ36829.1"/>
    <property type="molecule type" value="Genomic_DNA"/>
</dbReference>
<dbReference type="InterPro" id="IPR053951">
    <property type="entry name" value="K_trans_N"/>
</dbReference>
<accession>A0A1Y2HQK9</accession>
<evidence type="ECO:0000259" key="11">
    <source>
        <dbReference type="Pfam" id="PF02705"/>
    </source>
</evidence>